<dbReference type="InterPro" id="IPR007264">
    <property type="entry name" value="H/ACA_rnp_Nop10"/>
</dbReference>
<dbReference type="PANTHER" id="PTHR13305">
    <property type="entry name" value="RIBOSOME BIOGENESIS PROTEIN NOP10"/>
    <property type="match status" value="1"/>
</dbReference>
<evidence type="ECO:0000256" key="3">
    <source>
        <dbReference type="ARBA" id="ARBA00022517"/>
    </source>
</evidence>
<reference evidence="10 11" key="1">
    <citation type="submission" date="2024-03" db="EMBL/GenBank/DDBJ databases">
        <title>A high-quality draft genome sequence of Diaporthe vaccinii, a causative agent of upright dieback and viscid rot disease in cranberry plants.</title>
        <authorList>
            <person name="Sarrasin M."/>
            <person name="Lang B.F."/>
            <person name="Burger G."/>
        </authorList>
    </citation>
    <scope>NUCLEOTIDE SEQUENCE [LARGE SCALE GENOMIC DNA]</scope>
    <source>
        <strain evidence="10 11">IS7</strain>
    </source>
</reference>
<dbReference type="PANTHER" id="PTHR13305:SF0">
    <property type="entry name" value="H_ACA RIBONUCLEOPROTEIN COMPLEX SUBUNIT 3"/>
    <property type="match status" value="1"/>
</dbReference>
<dbReference type="SUPFAM" id="SSF144210">
    <property type="entry name" value="Nop10-like SnoRNP"/>
    <property type="match status" value="1"/>
</dbReference>
<protein>
    <recommendedName>
        <fullName evidence="2">H/ACA ribonucleoprotein complex subunit NOP10</fullName>
    </recommendedName>
    <alternativeName>
        <fullName evidence="6">Nucleolar protein 10</fullName>
    </alternativeName>
    <alternativeName>
        <fullName evidence="7">Nucleolar protein family A member 3</fullName>
    </alternativeName>
    <alternativeName>
        <fullName evidence="8">snoRNP protein NOP10</fullName>
    </alternativeName>
</protein>
<evidence type="ECO:0000256" key="9">
    <source>
        <dbReference type="SAM" id="MobiDB-lite"/>
    </source>
</evidence>
<feature type="compositionally biased region" description="Basic and acidic residues" evidence="9">
    <location>
        <begin position="110"/>
        <end position="121"/>
    </location>
</feature>
<evidence type="ECO:0000256" key="1">
    <source>
        <dbReference type="ARBA" id="ARBA00009462"/>
    </source>
</evidence>
<evidence type="ECO:0000313" key="10">
    <source>
        <dbReference type="EMBL" id="KAL2279687.1"/>
    </source>
</evidence>
<comment type="similarity">
    <text evidence="1">Belongs to the NOP10 family.</text>
</comment>
<feature type="region of interest" description="Disordered" evidence="9">
    <location>
        <begin position="58"/>
        <end position="88"/>
    </location>
</feature>
<evidence type="ECO:0000256" key="8">
    <source>
        <dbReference type="ARBA" id="ARBA00032266"/>
    </source>
</evidence>
<evidence type="ECO:0000313" key="11">
    <source>
        <dbReference type="Proteomes" id="UP001600888"/>
    </source>
</evidence>
<keyword evidence="11" id="KW-1185">Reference proteome</keyword>
<feature type="region of interest" description="Disordered" evidence="9">
    <location>
        <begin position="110"/>
        <end position="143"/>
    </location>
</feature>
<dbReference type="InterPro" id="IPR036756">
    <property type="entry name" value="H/ACA_rnp_Nop10_sf"/>
</dbReference>
<evidence type="ECO:0000256" key="6">
    <source>
        <dbReference type="ARBA" id="ARBA00030185"/>
    </source>
</evidence>
<organism evidence="10 11">
    <name type="scientific">Diaporthe vaccinii</name>
    <dbReference type="NCBI Taxonomy" id="105482"/>
    <lineage>
        <taxon>Eukaryota</taxon>
        <taxon>Fungi</taxon>
        <taxon>Dikarya</taxon>
        <taxon>Ascomycota</taxon>
        <taxon>Pezizomycotina</taxon>
        <taxon>Sordariomycetes</taxon>
        <taxon>Sordariomycetidae</taxon>
        <taxon>Diaporthales</taxon>
        <taxon>Diaporthaceae</taxon>
        <taxon>Diaporthe</taxon>
        <taxon>Diaporthe eres species complex</taxon>
    </lineage>
</organism>
<evidence type="ECO:0000256" key="5">
    <source>
        <dbReference type="ARBA" id="ARBA00023274"/>
    </source>
</evidence>
<evidence type="ECO:0000256" key="2">
    <source>
        <dbReference type="ARBA" id="ARBA00021838"/>
    </source>
</evidence>
<dbReference type="Gene3D" id="4.10.80.300">
    <property type="match status" value="1"/>
</dbReference>
<dbReference type="EMBL" id="JBAWTH010000073">
    <property type="protein sequence ID" value="KAL2279687.1"/>
    <property type="molecule type" value="Genomic_DNA"/>
</dbReference>
<gene>
    <name evidence="10" type="ORF">FJTKL_13233</name>
</gene>
<keyword evidence="4" id="KW-0698">rRNA processing</keyword>
<proteinExistence type="inferred from homology"/>
<evidence type="ECO:0000256" key="4">
    <source>
        <dbReference type="ARBA" id="ARBA00022552"/>
    </source>
</evidence>
<comment type="caution">
    <text evidence="10">The sequence shown here is derived from an EMBL/GenBank/DDBJ whole genome shotgun (WGS) entry which is preliminary data.</text>
</comment>
<accession>A0ABR4EB94</accession>
<feature type="compositionally biased region" description="Basic and acidic residues" evidence="9">
    <location>
        <begin position="73"/>
        <end position="88"/>
    </location>
</feature>
<name>A0ABR4EB94_9PEZI</name>
<sequence>MHLMCNVDPASGKRTYTLKKVLEGKVTKSAHPARFSPDDKWSKHRNLLRKRFGRLPQEQLPRWADEGLNGSESKSRETTEHIKADGYEKTTGHALGMKIAVELSVYHAIEPRSTGRNDHSISTRRAGKRLRQEKLEGLGTVGQ</sequence>
<keyword evidence="5" id="KW-0687">Ribonucleoprotein</keyword>
<dbReference type="Proteomes" id="UP001600888">
    <property type="component" value="Unassembled WGS sequence"/>
</dbReference>
<keyword evidence="3" id="KW-0690">Ribosome biogenesis</keyword>
<evidence type="ECO:0000256" key="7">
    <source>
        <dbReference type="ARBA" id="ARBA00031779"/>
    </source>
</evidence>
<dbReference type="Pfam" id="PF04135">
    <property type="entry name" value="Nop10p"/>
    <property type="match status" value="1"/>
</dbReference>